<evidence type="ECO:0000256" key="1">
    <source>
        <dbReference type="ARBA" id="ARBA00023125"/>
    </source>
</evidence>
<dbReference type="AlphaFoldDB" id="A0A2W7PL81"/>
<evidence type="ECO:0000313" key="3">
    <source>
        <dbReference type="Proteomes" id="UP000249364"/>
    </source>
</evidence>
<dbReference type="InterPro" id="IPR010095">
    <property type="entry name" value="Cas12f1-like_TNB"/>
</dbReference>
<comment type="caution">
    <text evidence="2">The sequence shown here is derived from an EMBL/GenBank/DDBJ whole genome shotgun (WGS) entry which is preliminary data.</text>
</comment>
<dbReference type="OrthoDB" id="7375452at2"/>
<gene>
    <name evidence="2" type="ORF">LY56_03345</name>
</gene>
<name>A0A2W7PL81_9RHOB</name>
<sequence>MPDPKMDPPIMTYANINVKVAENETPAFKEWCVHQRLPDALRDEGAGRHLEITGVEFPEFGRDAIHKALQVHAAKGKGPEARKGRVAIAYRFVRDEGWPRGNPLSAWRLFITLEVPGTEIQQPVFAAWGKGRNALMAQGVAGNFCGALGVDLNADHLAWAVIDRHGNLVKAKTGRIDLPLRGKTSGQRAALIGDASAAIVSMAAELDLPIVIESLDFAAGKRELEGSGAGYARMLSSLAYAAIQTMLRRRAARAGVELVEVNPAYTSVIGHVNYARRYGLSVHCAAAVATARRAAGLSERVNYVHGSRGRRNTLPTQSECRRHVWRQWARVRKGLLTCDSQNKGRHTAGAGKTDRIS</sequence>
<organism evidence="2 3">
    <name type="scientific">Roseinatronobacter thiooxidans</name>
    <dbReference type="NCBI Taxonomy" id="121821"/>
    <lineage>
        <taxon>Bacteria</taxon>
        <taxon>Pseudomonadati</taxon>
        <taxon>Pseudomonadota</taxon>
        <taxon>Alphaproteobacteria</taxon>
        <taxon>Rhodobacterales</taxon>
        <taxon>Paracoccaceae</taxon>
        <taxon>Roseinatronobacter</taxon>
    </lineage>
</organism>
<reference evidence="2 3" key="1">
    <citation type="submission" date="2018-06" db="EMBL/GenBank/DDBJ databases">
        <title>Genomic Encyclopedia of Archaeal and Bacterial Type Strains, Phase II (KMG-II): from individual species to whole genera.</title>
        <authorList>
            <person name="Goeker M."/>
        </authorList>
    </citation>
    <scope>NUCLEOTIDE SEQUENCE [LARGE SCALE GENOMIC DNA]</scope>
    <source>
        <strain evidence="2 3">DSM 13087</strain>
    </source>
</reference>
<dbReference type="EMBL" id="QKZQ01000026">
    <property type="protein sequence ID" value="PZX36938.1"/>
    <property type="molecule type" value="Genomic_DNA"/>
</dbReference>
<keyword evidence="3" id="KW-1185">Reference proteome</keyword>
<dbReference type="GO" id="GO:0003677">
    <property type="term" value="F:DNA binding"/>
    <property type="evidence" value="ECO:0007669"/>
    <property type="project" value="UniProtKB-KW"/>
</dbReference>
<dbReference type="Proteomes" id="UP000249364">
    <property type="component" value="Unassembled WGS sequence"/>
</dbReference>
<evidence type="ECO:0000313" key="2">
    <source>
        <dbReference type="EMBL" id="PZX36938.1"/>
    </source>
</evidence>
<keyword evidence="1" id="KW-0238">DNA-binding</keyword>
<dbReference type="NCBIfam" id="TIGR01766">
    <property type="entry name" value="IS200/IS605 family accessory protein TnpB-like domain"/>
    <property type="match status" value="1"/>
</dbReference>
<proteinExistence type="predicted"/>
<protein>
    <submittedName>
        <fullName evidence="2">IS605 OrfB family transposase</fullName>
    </submittedName>
</protein>
<accession>A0A2W7PL81</accession>